<dbReference type="Gene3D" id="2.40.50.100">
    <property type="match status" value="1"/>
</dbReference>
<keyword evidence="1" id="KW-0092">Biotin</keyword>
<dbReference type="EMBL" id="VSSQ01135581">
    <property type="protein sequence ID" value="MPN60386.1"/>
    <property type="molecule type" value="Genomic_DNA"/>
</dbReference>
<gene>
    <name evidence="3" type="ORF">SDC9_208114</name>
</gene>
<dbReference type="AlphaFoldDB" id="A0A645JAD1"/>
<dbReference type="InterPro" id="IPR050709">
    <property type="entry name" value="Biotin_Carboxyl_Carrier/Decarb"/>
</dbReference>
<sequence>MKEYKLKINGNEYIVNVAGVEDSIAEVEVNGIPFKVEIDSPLKKQTVTTPKVNKPASVQPTVAKPTATVVAAAPSLGEVAVSSPLPGVILDVVVKEGDAVKKGQKLMVLEAMKMENVIESSADGKVISIKVNKGDSVLEGAPLIIIG</sequence>
<dbReference type="Pfam" id="PF00364">
    <property type="entry name" value="Biotin_lipoyl"/>
    <property type="match status" value="1"/>
</dbReference>
<protein>
    <recommendedName>
        <fullName evidence="2">Lipoyl-binding domain-containing protein</fullName>
    </recommendedName>
</protein>
<dbReference type="FunFam" id="2.40.50.100:FF:000003">
    <property type="entry name" value="Acetyl-CoA carboxylase biotin carboxyl carrier protein"/>
    <property type="match status" value="1"/>
</dbReference>
<evidence type="ECO:0000313" key="3">
    <source>
        <dbReference type="EMBL" id="MPN60386.1"/>
    </source>
</evidence>
<dbReference type="CDD" id="cd06850">
    <property type="entry name" value="biotinyl_domain"/>
    <property type="match status" value="1"/>
</dbReference>
<feature type="domain" description="Lipoyl-binding" evidence="2">
    <location>
        <begin position="68"/>
        <end position="147"/>
    </location>
</feature>
<dbReference type="SUPFAM" id="SSF51230">
    <property type="entry name" value="Single hybrid motif"/>
    <property type="match status" value="1"/>
</dbReference>
<name>A0A645JAD1_9ZZZZ</name>
<dbReference type="InterPro" id="IPR000089">
    <property type="entry name" value="Biotin_lipoyl"/>
</dbReference>
<dbReference type="InterPro" id="IPR001882">
    <property type="entry name" value="Biotin_BS"/>
</dbReference>
<dbReference type="PROSITE" id="PS00188">
    <property type="entry name" value="BIOTIN"/>
    <property type="match status" value="1"/>
</dbReference>
<dbReference type="PANTHER" id="PTHR45266">
    <property type="entry name" value="OXALOACETATE DECARBOXYLASE ALPHA CHAIN"/>
    <property type="match status" value="1"/>
</dbReference>
<reference evidence="3" key="1">
    <citation type="submission" date="2019-08" db="EMBL/GenBank/DDBJ databases">
        <authorList>
            <person name="Kucharzyk K."/>
            <person name="Murdoch R.W."/>
            <person name="Higgins S."/>
            <person name="Loffler F."/>
        </authorList>
    </citation>
    <scope>NUCLEOTIDE SEQUENCE</scope>
</reference>
<accession>A0A645JAD1</accession>
<organism evidence="3">
    <name type="scientific">bioreactor metagenome</name>
    <dbReference type="NCBI Taxonomy" id="1076179"/>
    <lineage>
        <taxon>unclassified sequences</taxon>
        <taxon>metagenomes</taxon>
        <taxon>ecological metagenomes</taxon>
    </lineage>
</organism>
<evidence type="ECO:0000259" key="2">
    <source>
        <dbReference type="PROSITE" id="PS50968"/>
    </source>
</evidence>
<dbReference type="PANTHER" id="PTHR45266:SF3">
    <property type="entry name" value="OXALOACETATE DECARBOXYLASE ALPHA CHAIN"/>
    <property type="match status" value="1"/>
</dbReference>
<evidence type="ECO:0000256" key="1">
    <source>
        <dbReference type="ARBA" id="ARBA00023267"/>
    </source>
</evidence>
<dbReference type="InterPro" id="IPR011053">
    <property type="entry name" value="Single_hybrid_motif"/>
</dbReference>
<comment type="caution">
    <text evidence="3">The sequence shown here is derived from an EMBL/GenBank/DDBJ whole genome shotgun (WGS) entry which is preliminary data.</text>
</comment>
<dbReference type="PROSITE" id="PS50968">
    <property type="entry name" value="BIOTINYL_LIPOYL"/>
    <property type="match status" value="1"/>
</dbReference>
<proteinExistence type="predicted"/>